<keyword evidence="2" id="KW-1185">Reference proteome</keyword>
<evidence type="ECO:0000313" key="1">
    <source>
        <dbReference type="EMBL" id="EID54679.1"/>
    </source>
</evidence>
<dbReference type="EMBL" id="JH636049">
    <property type="protein sequence ID" value="EID54679.1"/>
    <property type="molecule type" value="Genomic_DNA"/>
</dbReference>
<dbReference type="eggNOG" id="COG1357">
    <property type="taxonomic scope" value="Bacteria"/>
</dbReference>
<protein>
    <submittedName>
        <fullName evidence="1">Putative low-complexity protein</fullName>
    </submittedName>
</protein>
<dbReference type="STRING" id="882086.SacxiDRAFT_2455"/>
<dbReference type="RefSeq" id="WP_006238825.1">
    <property type="nucleotide sequence ID" value="NZ_JH636049.1"/>
</dbReference>
<evidence type="ECO:0000313" key="2">
    <source>
        <dbReference type="Proteomes" id="UP000004691"/>
    </source>
</evidence>
<dbReference type="PANTHER" id="PTHR14136">
    <property type="entry name" value="BTB_POZ DOMAIN-CONTAINING PROTEIN KCTD9"/>
    <property type="match status" value="1"/>
</dbReference>
<dbReference type="SUPFAM" id="SSF141571">
    <property type="entry name" value="Pentapeptide repeat-like"/>
    <property type="match status" value="1"/>
</dbReference>
<name>I0V3H6_9PSEU</name>
<accession>I0V3H6</accession>
<dbReference type="Proteomes" id="UP000004691">
    <property type="component" value="Unassembled WGS sequence"/>
</dbReference>
<reference evidence="1 2" key="1">
    <citation type="submission" date="2012-01" db="EMBL/GenBank/DDBJ databases">
        <title>Improved High-Quality Draft sequence of Saccharomonospora xinjiangensis XJ-54.</title>
        <authorList>
            <consortium name="US DOE Joint Genome Institute"/>
            <person name="Lucas S."/>
            <person name="Han J."/>
            <person name="Lapidus A."/>
            <person name="Cheng J.-F."/>
            <person name="Goodwin L."/>
            <person name="Pitluck S."/>
            <person name="Peters L."/>
            <person name="Mikhailova N."/>
            <person name="Teshima H."/>
            <person name="Detter J.C."/>
            <person name="Han C."/>
            <person name="Tapia R."/>
            <person name="Land M."/>
            <person name="Hauser L."/>
            <person name="Kyrpides N."/>
            <person name="Ivanova N."/>
            <person name="Pagani I."/>
            <person name="Brambilla E.-M."/>
            <person name="Klenk H.-P."/>
            <person name="Woyke T."/>
        </authorList>
    </citation>
    <scope>NUCLEOTIDE SEQUENCE [LARGE SCALE GENOMIC DNA]</scope>
    <source>
        <strain evidence="1 2">XJ-54</strain>
    </source>
</reference>
<sequence>MTDRATARALTDLPYHRYLADSEAPPEESADHECVHFVGTDLSDAEVQGSRFRECAFSDATFGTARLSRTNFTDVWLSSCGLIRTDVTASGWLDAEFVTTVLAGTAAYDSTMRRVIFHGCKLDAVNLRGSRLTDVTFVDCALREIDFGGATLTRVRFPGSSLRDVRFDGAVMDRVDLREATELRLQLGAGPLSGLVIDTGQLLGLAPTFASALGVTVAD</sequence>
<dbReference type="Gene3D" id="2.160.20.80">
    <property type="entry name" value="E3 ubiquitin-protein ligase SopA"/>
    <property type="match status" value="1"/>
</dbReference>
<dbReference type="Pfam" id="PF13599">
    <property type="entry name" value="Pentapeptide_4"/>
    <property type="match status" value="1"/>
</dbReference>
<dbReference type="HOGENOM" id="CLU_033401_5_1_11"/>
<dbReference type="AlphaFoldDB" id="I0V3H6"/>
<dbReference type="InterPro" id="IPR001646">
    <property type="entry name" value="5peptide_repeat"/>
</dbReference>
<gene>
    <name evidence="1" type="ORF">SacxiDRAFT_2455</name>
</gene>
<organism evidence="1 2">
    <name type="scientific">Saccharomonospora xinjiangensis XJ-54</name>
    <dbReference type="NCBI Taxonomy" id="882086"/>
    <lineage>
        <taxon>Bacteria</taxon>
        <taxon>Bacillati</taxon>
        <taxon>Actinomycetota</taxon>
        <taxon>Actinomycetes</taxon>
        <taxon>Pseudonocardiales</taxon>
        <taxon>Pseudonocardiaceae</taxon>
        <taxon>Saccharomonospora</taxon>
    </lineage>
</organism>
<proteinExistence type="predicted"/>
<dbReference type="PANTHER" id="PTHR14136:SF17">
    <property type="entry name" value="BTB_POZ DOMAIN-CONTAINING PROTEIN KCTD9"/>
    <property type="match status" value="1"/>
</dbReference>
<dbReference type="InterPro" id="IPR051082">
    <property type="entry name" value="Pentapeptide-BTB/POZ_domain"/>
</dbReference>
<dbReference type="OrthoDB" id="2579959at2"/>
<dbReference type="Pfam" id="PF00805">
    <property type="entry name" value="Pentapeptide"/>
    <property type="match status" value="1"/>
</dbReference>